<evidence type="ECO:0000313" key="10">
    <source>
        <dbReference type="EMBL" id="MBA8825355.1"/>
    </source>
</evidence>
<dbReference type="AlphaFoldDB" id="A0A839E0Z8"/>
<feature type="transmembrane region" description="Helical" evidence="8">
    <location>
        <begin position="272"/>
        <end position="293"/>
    </location>
</feature>
<accession>A0A839E0Z8</accession>
<feature type="transmembrane region" description="Helical" evidence="8">
    <location>
        <begin position="12"/>
        <end position="38"/>
    </location>
</feature>
<dbReference type="RefSeq" id="WP_235987282.1">
    <property type="nucleotide sequence ID" value="NZ_JACGWZ010000003.1"/>
</dbReference>
<reference evidence="10 11" key="1">
    <citation type="submission" date="2020-07" db="EMBL/GenBank/DDBJ databases">
        <title>Sequencing the genomes of 1000 actinobacteria strains.</title>
        <authorList>
            <person name="Klenk H.-P."/>
        </authorList>
    </citation>
    <scope>NUCLEOTIDE SEQUENCE [LARGE SCALE GENOMIC DNA]</scope>
    <source>
        <strain evidence="10 11">DSM 45975</strain>
    </source>
</reference>
<dbReference type="InterPro" id="IPR011701">
    <property type="entry name" value="MFS"/>
</dbReference>
<dbReference type="SUPFAM" id="SSF103473">
    <property type="entry name" value="MFS general substrate transporter"/>
    <property type="match status" value="1"/>
</dbReference>
<dbReference type="InterPro" id="IPR004638">
    <property type="entry name" value="EmrB-like"/>
</dbReference>
<keyword evidence="3" id="KW-0813">Transport</keyword>
<name>A0A839E0Z8_9PSEU</name>
<feature type="domain" description="Major facilitator superfamily (MFS) profile" evidence="9">
    <location>
        <begin position="15"/>
        <end position="471"/>
    </location>
</feature>
<dbReference type="Gene3D" id="1.20.1250.20">
    <property type="entry name" value="MFS general substrate transporter like domains"/>
    <property type="match status" value="1"/>
</dbReference>
<dbReference type="InterPro" id="IPR020846">
    <property type="entry name" value="MFS_dom"/>
</dbReference>
<dbReference type="EMBL" id="JACGWZ010000003">
    <property type="protein sequence ID" value="MBA8825355.1"/>
    <property type="molecule type" value="Genomic_DNA"/>
</dbReference>
<organism evidence="10 11">
    <name type="scientific">Halosaccharopolyspora lacisalsi</name>
    <dbReference type="NCBI Taxonomy" id="1000566"/>
    <lineage>
        <taxon>Bacteria</taxon>
        <taxon>Bacillati</taxon>
        <taxon>Actinomycetota</taxon>
        <taxon>Actinomycetes</taxon>
        <taxon>Pseudonocardiales</taxon>
        <taxon>Pseudonocardiaceae</taxon>
        <taxon>Halosaccharopolyspora</taxon>
    </lineage>
</organism>
<evidence type="ECO:0000256" key="7">
    <source>
        <dbReference type="ARBA" id="ARBA00023136"/>
    </source>
</evidence>
<dbReference type="GO" id="GO:0005886">
    <property type="term" value="C:plasma membrane"/>
    <property type="evidence" value="ECO:0007669"/>
    <property type="project" value="UniProtKB-SubCell"/>
</dbReference>
<feature type="transmembrane region" description="Helical" evidence="8">
    <location>
        <begin position="106"/>
        <end position="128"/>
    </location>
</feature>
<dbReference type="NCBIfam" id="TIGR00711">
    <property type="entry name" value="efflux_EmrB"/>
    <property type="match status" value="1"/>
</dbReference>
<dbReference type="PANTHER" id="PTHR42718">
    <property type="entry name" value="MAJOR FACILITATOR SUPERFAMILY MULTIDRUG TRANSPORTER MFSC"/>
    <property type="match status" value="1"/>
</dbReference>
<dbReference type="CDD" id="cd17503">
    <property type="entry name" value="MFS_LmrB_MDR_like"/>
    <property type="match status" value="1"/>
</dbReference>
<keyword evidence="5 8" id="KW-0812">Transmembrane</keyword>
<keyword evidence="4" id="KW-1003">Cell membrane</keyword>
<dbReference type="PRINTS" id="PR01036">
    <property type="entry name" value="TCRTETB"/>
</dbReference>
<keyword evidence="6 8" id="KW-1133">Transmembrane helix</keyword>
<feature type="transmembrane region" description="Helical" evidence="8">
    <location>
        <begin position="140"/>
        <end position="161"/>
    </location>
</feature>
<evidence type="ECO:0000313" key="11">
    <source>
        <dbReference type="Proteomes" id="UP000569329"/>
    </source>
</evidence>
<keyword evidence="7 8" id="KW-0472">Membrane</keyword>
<evidence type="ECO:0000256" key="4">
    <source>
        <dbReference type="ARBA" id="ARBA00022475"/>
    </source>
</evidence>
<evidence type="ECO:0000256" key="5">
    <source>
        <dbReference type="ARBA" id="ARBA00022692"/>
    </source>
</evidence>
<keyword evidence="11" id="KW-1185">Reference proteome</keyword>
<feature type="transmembrane region" description="Helical" evidence="8">
    <location>
        <begin position="50"/>
        <end position="72"/>
    </location>
</feature>
<feature type="transmembrane region" description="Helical" evidence="8">
    <location>
        <begin position="231"/>
        <end position="251"/>
    </location>
</feature>
<comment type="caution">
    <text evidence="10">The sequence shown here is derived from an EMBL/GenBank/DDBJ whole genome shotgun (WGS) entry which is preliminary data.</text>
</comment>
<feature type="transmembrane region" description="Helical" evidence="8">
    <location>
        <begin position="167"/>
        <end position="188"/>
    </location>
</feature>
<feature type="transmembrane region" description="Helical" evidence="8">
    <location>
        <begin position="299"/>
        <end position="322"/>
    </location>
</feature>
<evidence type="ECO:0000256" key="1">
    <source>
        <dbReference type="ARBA" id="ARBA00004651"/>
    </source>
</evidence>
<feature type="transmembrane region" description="Helical" evidence="8">
    <location>
        <begin position="84"/>
        <end position="100"/>
    </location>
</feature>
<feature type="transmembrane region" description="Helical" evidence="8">
    <location>
        <begin position="334"/>
        <end position="352"/>
    </location>
</feature>
<dbReference type="Gene3D" id="1.20.1720.10">
    <property type="entry name" value="Multidrug resistance protein D"/>
    <property type="match status" value="1"/>
</dbReference>
<evidence type="ECO:0000256" key="3">
    <source>
        <dbReference type="ARBA" id="ARBA00022448"/>
    </source>
</evidence>
<feature type="transmembrane region" description="Helical" evidence="8">
    <location>
        <begin position="358"/>
        <end position="384"/>
    </location>
</feature>
<evidence type="ECO:0000256" key="2">
    <source>
        <dbReference type="ARBA" id="ARBA00008537"/>
    </source>
</evidence>
<comment type="subcellular location">
    <subcellularLocation>
        <location evidence="1">Cell membrane</location>
        <topology evidence="1">Multi-pass membrane protein</topology>
    </subcellularLocation>
</comment>
<feature type="transmembrane region" description="Helical" evidence="8">
    <location>
        <begin position="447"/>
        <end position="464"/>
    </location>
</feature>
<dbReference type="PANTHER" id="PTHR42718:SF9">
    <property type="entry name" value="MAJOR FACILITATOR SUPERFAMILY MULTIDRUG TRANSPORTER MFSC"/>
    <property type="match status" value="1"/>
</dbReference>
<sequence length="490" mass="52056">MLRLRAGLPEYKWLVGITFVLALVMQILDITILNVALATLGRRFGVEPSTLQWVLTGYMISLAVFIPASGWLADRFGSKRTFQLAVMIFTLASALCGLAPDITTLIAARVLQGVGGGMLVPVGQAMLFRAFPAHERAKAGAILAIPITIAPALGPLLGGVLVQYASWRWIFFINLPVGAVALLFTVLFLREEHRQRPGRFDLPGFLLAGSGLATLLVGLEQAAKRGWASTSVWMELISAVLLLGALVWRELSVAEPMLNLRLLGHRLFGTGNVLLLCQTGAMFGVLFLLPLYLQNLRGISPVMAGLVLMPQALVMLVVTQFVSRAYGRVGPKRLIAVGFALLSAVGATMQLLGLHTSLWFVVGVLALQGVAMGLLMTPLQTATFAQTTSAEMGQATSMFNVSRQVATALGTAVVASALGILTSAAMAGVDPNVPARVAQAQLQGYRGAFLVAVVFGLLGLVLTLRVRDSDAAATLDQSRRAEAAETTVSE</sequence>
<dbReference type="InterPro" id="IPR036259">
    <property type="entry name" value="MFS_trans_sf"/>
</dbReference>
<dbReference type="GO" id="GO:0022857">
    <property type="term" value="F:transmembrane transporter activity"/>
    <property type="evidence" value="ECO:0007669"/>
    <property type="project" value="InterPro"/>
</dbReference>
<dbReference type="Pfam" id="PF07690">
    <property type="entry name" value="MFS_1"/>
    <property type="match status" value="1"/>
</dbReference>
<gene>
    <name evidence="10" type="ORF">FHX42_002706</name>
</gene>
<evidence type="ECO:0000259" key="9">
    <source>
        <dbReference type="PROSITE" id="PS50850"/>
    </source>
</evidence>
<proteinExistence type="inferred from homology"/>
<protein>
    <submittedName>
        <fullName evidence="10">EmrB/QacA subfamily drug resistance transporter</fullName>
    </submittedName>
</protein>
<evidence type="ECO:0000256" key="6">
    <source>
        <dbReference type="ARBA" id="ARBA00022989"/>
    </source>
</evidence>
<dbReference type="PROSITE" id="PS50850">
    <property type="entry name" value="MFS"/>
    <property type="match status" value="1"/>
</dbReference>
<dbReference type="Proteomes" id="UP000569329">
    <property type="component" value="Unassembled WGS sequence"/>
</dbReference>
<feature type="transmembrane region" description="Helical" evidence="8">
    <location>
        <begin position="200"/>
        <end position="219"/>
    </location>
</feature>
<feature type="transmembrane region" description="Helical" evidence="8">
    <location>
        <begin position="405"/>
        <end position="427"/>
    </location>
</feature>
<comment type="similarity">
    <text evidence="2">Belongs to the major facilitator superfamily. EmrB family.</text>
</comment>
<evidence type="ECO:0000256" key="8">
    <source>
        <dbReference type="SAM" id="Phobius"/>
    </source>
</evidence>